<dbReference type="InterPro" id="IPR002104">
    <property type="entry name" value="Integrase_catalytic"/>
</dbReference>
<evidence type="ECO:0000256" key="1">
    <source>
        <dbReference type="ARBA" id="ARBA00008857"/>
    </source>
</evidence>
<evidence type="ECO:0000256" key="2">
    <source>
        <dbReference type="ARBA" id="ARBA00023125"/>
    </source>
</evidence>
<evidence type="ECO:0000259" key="4">
    <source>
        <dbReference type="PROSITE" id="PS51898"/>
    </source>
</evidence>
<dbReference type="Pfam" id="PF00589">
    <property type="entry name" value="Phage_integrase"/>
    <property type="match status" value="1"/>
</dbReference>
<keyword evidence="6" id="KW-1185">Reference proteome</keyword>
<dbReference type="Gene3D" id="1.10.150.130">
    <property type="match status" value="1"/>
</dbReference>
<proteinExistence type="inferred from homology"/>
<sequence>MAQGSLPRGMGSFFKECEHPRSRWAKCPHLYKIRYRSAAGNQLEETGFATQDDAIERLTEIYKEKKAARQSQPKAERIRKYGAMRFEEYAEEWRAGQRHLAVGSLRHLDSLLEHHIYPTLGRRRMNSFDHKVVDGFIRTMERNGVGLATQSNAFDKLRSILLDAHRLGLFSDNPVAGVKEPQYDPARAVIPSPEQLRGIRAAGDDAFMLIVDMMSGCGLRNGEAYAVNINNIVADDVYRVSEQVVMASRQYGPLKHRKPGDYRDVPLPAQVRETIEWYVDKHGTVDGYLLRQPSDPTRPYPHYAVDNQWKRIKASGTVDIPKGMVVYGNRHFFASNCLTHGIPITDVAEWMGHKSIEVTFKIYRHLMPGSISSAAQILNLGLAA</sequence>
<dbReference type="Gene3D" id="1.10.443.10">
    <property type="entry name" value="Intergrase catalytic core"/>
    <property type="match status" value="1"/>
</dbReference>
<keyword evidence="2" id="KW-0238">DNA-binding</keyword>
<accession>A0ABS4MAQ5</accession>
<dbReference type="SUPFAM" id="SSF56349">
    <property type="entry name" value="DNA breaking-rejoining enzymes"/>
    <property type="match status" value="1"/>
</dbReference>
<comment type="similarity">
    <text evidence="1">Belongs to the 'phage' integrase family.</text>
</comment>
<keyword evidence="3" id="KW-0233">DNA recombination</keyword>
<evidence type="ECO:0000256" key="3">
    <source>
        <dbReference type="ARBA" id="ARBA00023172"/>
    </source>
</evidence>
<dbReference type="InterPro" id="IPR011010">
    <property type="entry name" value="DNA_brk_join_enz"/>
</dbReference>
<dbReference type="InterPro" id="IPR050090">
    <property type="entry name" value="Tyrosine_recombinase_XerCD"/>
</dbReference>
<feature type="domain" description="Tyr recombinase" evidence="4">
    <location>
        <begin position="186"/>
        <end position="376"/>
    </location>
</feature>
<dbReference type="PANTHER" id="PTHR30349:SF64">
    <property type="entry name" value="PROPHAGE INTEGRASE INTD-RELATED"/>
    <property type="match status" value="1"/>
</dbReference>
<dbReference type="PROSITE" id="PS51898">
    <property type="entry name" value="TYR_RECOMBINASE"/>
    <property type="match status" value="1"/>
</dbReference>
<name>A0ABS4MAQ5_9ACTN</name>
<evidence type="ECO:0000313" key="5">
    <source>
        <dbReference type="EMBL" id="MBP2056760.1"/>
    </source>
</evidence>
<dbReference type="InterPro" id="IPR013762">
    <property type="entry name" value="Integrase-like_cat_sf"/>
</dbReference>
<dbReference type="PANTHER" id="PTHR30349">
    <property type="entry name" value="PHAGE INTEGRASE-RELATED"/>
    <property type="match status" value="1"/>
</dbReference>
<protein>
    <submittedName>
        <fullName evidence="5">Integrase</fullName>
    </submittedName>
</protein>
<evidence type="ECO:0000313" key="6">
    <source>
        <dbReference type="Proteomes" id="UP001519309"/>
    </source>
</evidence>
<gene>
    <name evidence="5" type="ORF">J2Z21_009779</name>
</gene>
<reference evidence="5 6" key="1">
    <citation type="submission" date="2021-03" db="EMBL/GenBank/DDBJ databases">
        <title>Genomic Encyclopedia of Type Strains, Phase IV (KMG-IV): sequencing the most valuable type-strain genomes for metagenomic binning, comparative biology and taxonomic classification.</title>
        <authorList>
            <person name="Goeker M."/>
        </authorList>
    </citation>
    <scope>NUCLEOTIDE SEQUENCE [LARGE SCALE GENOMIC DNA]</scope>
    <source>
        <strain evidence="5 6">DSM 40499</strain>
    </source>
</reference>
<dbReference type="EMBL" id="JAGGLP010000062">
    <property type="protein sequence ID" value="MBP2056760.1"/>
    <property type="molecule type" value="Genomic_DNA"/>
</dbReference>
<dbReference type="Proteomes" id="UP001519309">
    <property type="component" value="Unassembled WGS sequence"/>
</dbReference>
<dbReference type="RefSeq" id="WP_308281994.1">
    <property type="nucleotide sequence ID" value="NZ_CP016279.1"/>
</dbReference>
<organism evidence="5 6">
    <name type="scientific">Streptomyces griseochromogenes</name>
    <dbReference type="NCBI Taxonomy" id="68214"/>
    <lineage>
        <taxon>Bacteria</taxon>
        <taxon>Bacillati</taxon>
        <taxon>Actinomycetota</taxon>
        <taxon>Actinomycetes</taxon>
        <taxon>Kitasatosporales</taxon>
        <taxon>Streptomycetaceae</taxon>
        <taxon>Streptomyces</taxon>
    </lineage>
</organism>
<comment type="caution">
    <text evidence="5">The sequence shown here is derived from an EMBL/GenBank/DDBJ whole genome shotgun (WGS) entry which is preliminary data.</text>
</comment>
<dbReference type="InterPro" id="IPR010998">
    <property type="entry name" value="Integrase_recombinase_N"/>
</dbReference>